<keyword evidence="3" id="KW-1185">Reference proteome</keyword>
<feature type="chain" id="PRO_5046738810" evidence="1">
    <location>
        <begin position="19"/>
        <end position="545"/>
    </location>
</feature>
<accession>A0ABS4FDE0</accession>
<feature type="signal peptide" evidence="1">
    <location>
        <begin position="1"/>
        <end position="18"/>
    </location>
</feature>
<comment type="caution">
    <text evidence="2">The sequence shown here is derived from an EMBL/GenBank/DDBJ whole genome shotgun (WGS) entry which is preliminary data.</text>
</comment>
<dbReference type="PROSITE" id="PS51257">
    <property type="entry name" value="PROKAR_LIPOPROTEIN"/>
    <property type="match status" value="1"/>
</dbReference>
<evidence type="ECO:0000256" key="1">
    <source>
        <dbReference type="SAM" id="SignalP"/>
    </source>
</evidence>
<keyword evidence="1" id="KW-0732">Signal</keyword>
<dbReference type="EMBL" id="JAGGKI010000008">
    <property type="protein sequence ID" value="MBP1894274.1"/>
    <property type="molecule type" value="Genomic_DNA"/>
</dbReference>
<evidence type="ECO:0000313" key="3">
    <source>
        <dbReference type="Proteomes" id="UP000706926"/>
    </source>
</evidence>
<dbReference type="PANTHER" id="PTHR43649:SF12">
    <property type="entry name" value="DIACETYLCHITOBIOSE BINDING PROTEIN DASA"/>
    <property type="match status" value="1"/>
</dbReference>
<dbReference type="Proteomes" id="UP000706926">
    <property type="component" value="Unassembled WGS sequence"/>
</dbReference>
<dbReference type="PANTHER" id="PTHR43649">
    <property type="entry name" value="ARABINOSE-BINDING PROTEIN-RELATED"/>
    <property type="match status" value="1"/>
</dbReference>
<proteinExistence type="predicted"/>
<gene>
    <name evidence="2" type="ORF">J2Z18_003377</name>
</gene>
<dbReference type="CDD" id="cd13581">
    <property type="entry name" value="PBP2_AlgQ_like_2"/>
    <property type="match status" value="1"/>
</dbReference>
<evidence type="ECO:0000313" key="2">
    <source>
        <dbReference type="EMBL" id="MBP1894274.1"/>
    </source>
</evidence>
<reference evidence="2 3" key="1">
    <citation type="submission" date="2021-03" db="EMBL/GenBank/DDBJ databases">
        <title>Genomic Encyclopedia of Type Strains, Phase IV (KMG-IV): sequencing the most valuable type-strain genomes for metagenomic binning, comparative biology and taxonomic classification.</title>
        <authorList>
            <person name="Goeker M."/>
        </authorList>
    </citation>
    <scope>NUCLEOTIDE SEQUENCE [LARGE SCALE GENOMIC DNA]</scope>
    <source>
        <strain evidence="2 3">DSM 15596</strain>
    </source>
</reference>
<name>A0ABS4FDE0_9BACL</name>
<sequence length="545" mass="60000">MKRTIVWHLSLIMVIVLALSGCSKPAEPKGEGGSTAKTGDPGSPVELTVFAPQSAGIESLDVNPFSKHIEEKLGIKFKWNTTPDAVFNDKKLLMLASGDYPALIMNAGISKADQIKYGMQGAFIPLNDLIEQHAPNIKKAMEEIPYLAPAMTAPDGNIYALPKVNECLHCTYGQRMWINTTWLEKLGLEMPQTTDEFYEVLKAFKEKDPNGNGKADEIPLTTSLDVWGGGVDAFLMNAFIYNNGTSYLSVKDGKVILSATEPEWKEGLKYLRKLYSEGLIDKGAFTQNGDAVKQLGNKSENVVGAVGYALISSMLDTTDAKPRHKEYDVVPPLKGPNGVQLAGYSVGAGDGSFVITNKATEEERIAAIKLADYLFYEEGTVMTSWGFEGDGWRKAEAGALDYNGKPAKYEALKRDVPEGTPDVTWWQLGTMLMVNSIRESFVAPEDPLGNGAYEYRLWLAAKKYEPFAKPELVYPTDVFIDPADATFIAQIQKTIQDYVKSNLAQFVTGSKDIEKDWDAYVSGFKGLQLDKYLEIHQKALDNQGS</sequence>
<protein>
    <submittedName>
        <fullName evidence="2">Aldouronate transport system substrate-binding protein</fullName>
    </submittedName>
</protein>
<organism evidence="2 3">
    <name type="scientific">Paenibacillus lactis</name>
    <dbReference type="NCBI Taxonomy" id="228574"/>
    <lineage>
        <taxon>Bacteria</taxon>
        <taxon>Bacillati</taxon>
        <taxon>Bacillota</taxon>
        <taxon>Bacilli</taxon>
        <taxon>Bacillales</taxon>
        <taxon>Paenibacillaceae</taxon>
        <taxon>Paenibacillus</taxon>
    </lineage>
</organism>
<dbReference type="InterPro" id="IPR050490">
    <property type="entry name" value="Bact_solute-bd_prot1"/>
</dbReference>
<dbReference type="Gene3D" id="3.40.190.10">
    <property type="entry name" value="Periplasmic binding protein-like II"/>
    <property type="match status" value="2"/>
</dbReference>
<dbReference type="SUPFAM" id="SSF53850">
    <property type="entry name" value="Periplasmic binding protein-like II"/>
    <property type="match status" value="1"/>
</dbReference>